<keyword evidence="3" id="KW-1185">Reference proteome</keyword>
<reference evidence="2" key="1">
    <citation type="submission" date="2023-04" db="EMBL/GenBank/DDBJ databases">
        <title>Phytophthora fragariaefolia NBRC 109709.</title>
        <authorList>
            <person name="Ichikawa N."/>
            <person name="Sato H."/>
            <person name="Tonouchi N."/>
        </authorList>
    </citation>
    <scope>NUCLEOTIDE SEQUENCE</scope>
    <source>
        <strain evidence="2">NBRC 109709</strain>
    </source>
</reference>
<organism evidence="2 3">
    <name type="scientific">Phytophthora fragariaefolia</name>
    <dbReference type="NCBI Taxonomy" id="1490495"/>
    <lineage>
        <taxon>Eukaryota</taxon>
        <taxon>Sar</taxon>
        <taxon>Stramenopiles</taxon>
        <taxon>Oomycota</taxon>
        <taxon>Peronosporomycetes</taxon>
        <taxon>Peronosporales</taxon>
        <taxon>Peronosporaceae</taxon>
        <taxon>Phytophthora</taxon>
    </lineage>
</organism>
<feature type="region of interest" description="Disordered" evidence="1">
    <location>
        <begin position="42"/>
        <end position="85"/>
    </location>
</feature>
<dbReference type="AlphaFoldDB" id="A0A9W6XGB0"/>
<proteinExistence type="predicted"/>
<evidence type="ECO:0000256" key="1">
    <source>
        <dbReference type="SAM" id="MobiDB-lite"/>
    </source>
</evidence>
<accession>A0A9W6XGB0</accession>
<evidence type="ECO:0000313" key="2">
    <source>
        <dbReference type="EMBL" id="GMF38519.1"/>
    </source>
</evidence>
<dbReference type="EMBL" id="BSXT01001093">
    <property type="protein sequence ID" value="GMF38519.1"/>
    <property type="molecule type" value="Genomic_DNA"/>
</dbReference>
<sequence>MDPQTMTDWRPRLNVGSTHFVEKASWGPRQIDMRPVVPFSSTLASSEKPRFSTAQQKDHSTSSRKLGGHVGASSTGTVSSKRNAR</sequence>
<protein>
    <submittedName>
        <fullName evidence="2">Unnamed protein product</fullName>
    </submittedName>
</protein>
<dbReference type="Proteomes" id="UP001165121">
    <property type="component" value="Unassembled WGS sequence"/>
</dbReference>
<comment type="caution">
    <text evidence="2">The sequence shown here is derived from an EMBL/GenBank/DDBJ whole genome shotgun (WGS) entry which is preliminary data.</text>
</comment>
<evidence type="ECO:0000313" key="3">
    <source>
        <dbReference type="Proteomes" id="UP001165121"/>
    </source>
</evidence>
<gene>
    <name evidence="2" type="ORF">Pfra01_001114700</name>
</gene>
<feature type="compositionally biased region" description="Polar residues" evidence="1">
    <location>
        <begin position="72"/>
        <end position="85"/>
    </location>
</feature>
<name>A0A9W6XGB0_9STRA</name>